<keyword evidence="4" id="KW-0378">Hydrolase</keyword>
<sequence>MNRFFIPFFSFLLTGILSGFAQDAVFNTIKTELTRNFDILKTQPIPAYYSFVRLDDVQSVSASANLGFLQSEATVNSPSRILSAGMRVGDYRLDNSHEIRESGYGSSGANVMGDYIPYENNDRVLKNNIWLKMDELYKDGLQTYEQVKANLAVKVEQEDKSPDFSQEKAVNYYEKTISWSDLHIDPKVLEEKVRKYSAVFDENDEIKEGYAYFSVSLSRTVFIDTEGREMAGNAINIQLFLSANVVAKDGMQLPLYKSWMGYSLADMPSDEEVLKSAREISSTLLALQKAPVVESFTGPAILSPAASGVFFHEIFGHRVEGARLKQENDAQTFKKKVGDLVLPKKLSVTFDPTLKSYQGTPLMGAYSFDDEGILAQRVEVVKNGILTNFLMSRTPIEGFIHSNGHGRSGIGYSPVSRQSNMLVESSQGLPEEELIKRVRKEAKSQGKPYAYYFKEVSGGFTNTNRYSPNSFNVTPLLVYRLYVDGRPDELVRGVDMVGTPLAMFSQIEACGNQPAIFNGTCGAESGGVPVSCVAPALLVKRIETQKKPKSQAQPILLPKPTTKAQSASLLPDDLILNAIKTEVNRNLDSLRMEGLQAPFFIAYYLGDMRRMGVSASNGSLVSSDQYRSRTSASRLLIGDYQCTDENFEGTAGGSYGYDGTPSLDNNEKALRNAIWKNLDNVYKSAAETYEQKTATIKQLNIPAKDLELPDWDKTPAVQLKNLPKQNMDFTTSRYDEYVKAASSVFNDYPEILESNFAIQAMDMNIYLYNTEGTEIIYPFSFVYLEGNAGGKTEDGEDLNANFNRVLGTTDDLPALAQIQTECRQLADNLVEELHAPKMTESYSGPVLYEGLAVPFTFYSSFFGGDISLVADRKPLTTSGFSYGGNGIEEMMNKRITAREITIEDLTGTREYNGKKLLGYAPVDAQGVVPPEKLTLVEKGILVNLLSDRIPTPKTPHSNGHALFGIGISGRLNSGVVRMSDTRTQPYAALKKELFDKAKEEGYDYAYIVREVAGSGAYPAKLYKVKADGSEQRVRSAAINNVDSKVFKKVLHVSDKEFIYHTVMGNLVTIITPDAILFEDMQIQSDRVDNFKKAPLVPAVYKKSEPLL</sequence>
<evidence type="ECO:0000256" key="1">
    <source>
        <dbReference type="ARBA" id="ARBA00005836"/>
    </source>
</evidence>
<evidence type="ECO:0000256" key="2">
    <source>
        <dbReference type="SAM" id="SignalP"/>
    </source>
</evidence>
<keyword evidence="2" id="KW-0732">Signal</keyword>
<dbReference type="GO" id="GO:0008237">
    <property type="term" value="F:metallopeptidase activity"/>
    <property type="evidence" value="ECO:0007669"/>
    <property type="project" value="UniProtKB-KW"/>
</dbReference>
<dbReference type="GO" id="GO:0006508">
    <property type="term" value="P:proteolysis"/>
    <property type="evidence" value="ECO:0007669"/>
    <property type="project" value="UniProtKB-KW"/>
</dbReference>
<keyword evidence="4" id="KW-0482">Metalloprotease</keyword>
<dbReference type="AlphaFoldDB" id="A0A5M8P288"/>
<dbReference type="Proteomes" id="UP000324575">
    <property type="component" value="Unassembled WGS sequence"/>
</dbReference>
<evidence type="ECO:0000313" key="5">
    <source>
        <dbReference type="Proteomes" id="UP000324575"/>
    </source>
</evidence>
<dbReference type="Pfam" id="PF19289">
    <property type="entry name" value="PmbA_TldD_3rd"/>
    <property type="match status" value="2"/>
</dbReference>
<comment type="caution">
    <text evidence="4">The sequence shown here is derived from an EMBL/GenBank/DDBJ whole genome shotgun (WGS) entry which is preliminary data.</text>
</comment>
<keyword evidence="4" id="KW-0645">Protease</keyword>
<evidence type="ECO:0000259" key="3">
    <source>
        <dbReference type="Pfam" id="PF19289"/>
    </source>
</evidence>
<evidence type="ECO:0000313" key="4">
    <source>
        <dbReference type="EMBL" id="KAA6302400.1"/>
    </source>
</evidence>
<feature type="domain" description="Metalloprotease TldD/E C-terminal" evidence="3">
    <location>
        <begin position="888"/>
        <end position="1083"/>
    </location>
</feature>
<dbReference type="EMBL" id="SNRX01000008">
    <property type="protein sequence ID" value="KAA6302400.1"/>
    <property type="molecule type" value="Genomic_DNA"/>
</dbReference>
<dbReference type="InterPro" id="IPR045569">
    <property type="entry name" value="Metalloprtase-TldD/E_C"/>
</dbReference>
<dbReference type="PANTHER" id="PTHR30624">
    <property type="entry name" value="UNCHARACTERIZED PROTEIN TLDD AND PMBA"/>
    <property type="match status" value="1"/>
</dbReference>
<dbReference type="InterPro" id="IPR051463">
    <property type="entry name" value="Peptidase_U62_metallo"/>
</dbReference>
<reference evidence="4 5" key="1">
    <citation type="submission" date="2019-03" db="EMBL/GenBank/DDBJ databases">
        <title>Single cell metagenomics reveals metabolic interactions within the superorganism composed of flagellate Streblomastix strix and complex community of Bacteroidetes bacteria on its surface.</title>
        <authorList>
            <person name="Treitli S.C."/>
            <person name="Kolisko M."/>
            <person name="Husnik F."/>
            <person name="Keeling P."/>
            <person name="Hampl V."/>
        </authorList>
    </citation>
    <scope>NUCLEOTIDE SEQUENCE [LARGE SCALE GENOMIC DNA]</scope>
    <source>
        <strain evidence="4">St1</strain>
    </source>
</reference>
<feature type="signal peptide" evidence="2">
    <location>
        <begin position="1"/>
        <end position="21"/>
    </location>
</feature>
<gene>
    <name evidence="4" type="ORF">EZS26_001513</name>
</gene>
<dbReference type="GO" id="GO:0005829">
    <property type="term" value="C:cytosol"/>
    <property type="evidence" value="ECO:0007669"/>
    <property type="project" value="TreeGrafter"/>
</dbReference>
<feature type="domain" description="Metalloprotease TldD/E C-terminal" evidence="3">
    <location>
        <begin position="299"/>
        <end position="544"/>
    </location>
</feature>
<accession>A0A5M8P288</accession>
<feature type="chain" id="PRO_5024383504" evidence="2">
    <location>
        <begin position="22"/>
        <end position="1107"/>
    </location>
</feature>
<dbReference type="SUPFAM" id="SSF111283">
    <property type="entry name" value="Putative modulator of DNA gyrase, PmbA/TldD"/>
    <property type="match status" value="2"/>
</dbReference>
<name>A0A5M8P288_9BACT</name>
<dbReference type="PANTHER" id="PTHR30624:SF4">
    <property type="entry name" value="METALLOPROTEASE TLDD"/>
    <property type="match status" value="1"/>
</dbReference>
<dbReference type="EC" id="3.4.-.-" evidence="4"/>
<comment type="similarity">
    <text evidence="1">Belongs to the peptidase U62 family.</text>
</comment>
<dbReference type="InterPro" id="IPR036059">
    <property type="entry name" value="TldD/PmbA_sf"/>
</dbReference>
<protein>
    <submittedName>
        <fullName evidence="4">Metalloprotease TldD</fullName>
        <ecNumber evidence="4">3.4.-.-</ecNumber>
    </submittedName>
</protein>
<organism evidence="4 5">
    <name type="scientific">Candidatus Ordinivivax streblomastigis</name>
    <dbReference type="NCBI Taxonomy" id="2540710"/>
    <lineage>
        <taxon>Bacteria</taxon>
        <taxon>Pseudomonadati</taxon>
        <taxon>Bacteroidota</taxon>
        <taxon>Bacteroidia</taxon>
        <taxon>Bacteroidales</taxon>
        <taxon>Candidatus Ordinivivax</taxon>
    </lineage>
</organism>
<proteinExistence type="inferred from homology"/>